<dbReference type="Gene3D" id="1.25.40.10">
    <property type="entry name" value="Tetratricopeptide repeat domain"/>
    <property type="match status" value="1"/>
</dbReference>
<comment type="caution">
    <text evidence="4">The sequence shown here is derived from an EMBL/GenBank/DDBJ whole genome shotgun (WGS) entry which is preliminary data.</text>
</comment>
<gene>
    <name evidence="4" type="ORF">HMPREF9442_00740</name>
</gene>
<proteinExistence type="predicted"/>
<evidence type="ECO:0000313" key="4">
    <source>
        <dbReference type="EMBL" id="EGG56069.1"/>
    </source>
</evidence>
<dbReference type="AlphaFoldDB" id="F3QRD9"/>
<feature type="transmembrane region" description="Helical" evidence="3">
    <location>
        <begin position="37"/>
        <end position="58"/>
    </location>
</feature>
<keyword evidence="3" id="KW-1133">Transmembrane helix</keyword>
<keyword evidence="1" id="KW-0802">TPR repeat</keyword>
<reference evidence="4 5" key="1">
    <citation type="submission" date="2011-02" db="EMBL/GenBank/DDBJ databases">
        <authorList>
            <person name="Weinstock G."/>
            <person name="Sodergren E."/>
            <person name="Clifton S."/>
            <person name="Fulton L."/>
            <person name="Fulton B."/>
            <person name="Courtney L."/>
            <person name="Fronick C."/>
            <person name="Harrison M."/>
            <person name="Strong C."/>
            <person name="Farmer C."/>
            <person name="Delahaunty K."/>
            <person name="Markovic C."/>
            <person name="Hall O."/>
            <person name="Minx P."/>
            <person name="Tomlinson C."/>
            <person name="Mitreva M."/>
            <person name="Hou S."/>
            <person name="Chen J."/>
            <person name="Wollam A."/>
            <person name="Pepin K.H."/>
            <person name="Johnson M."/>
            <person name="Bhonagiri V."/>
            <person name="Zhang X."/>
            <person name="Suruliraj S."/>
            <person name="Warren W."/>
            <person name="Chinwalla A."/>
            <person name="Mardis E.R."/>
            <person name="Wilson R.K."/>
        </authorList>
    </citation>
    <scope>NUCLEOTIDE SEQUENCE [LARGE SCALE GENOMIC DNA]</scope>
    <source>
        <strain evidence="4 5">YIT 11841</strain>
    </source>
</reference>
<accession>F3QRD9</accession>
<keyword evidence="5" id="KW-1185">Reference proteome</keyword>
<dbReference type="InterPro" id="IPR011990">
    <property type="entry name" value="TPR-like_helical_dom_sf"/>
</dbReference>
<sequence length="539" mass="60825">MQKRIQTTSFIRVFMYLPDKYSSRKPVINQKIHFQSLFFFFQSVFHGTFFCIFAQDYFTRIKRTEFVESTKERIKMKFTKIATVLGMAAVCTPALAQYEGTRVYDRIGHGQDSITTLGNIVAYKDSYKAQDYAGAYEPWKAVLTKAPCAEVSTYAYGAMILANVLVKEPDLTKKKAYFQELMDMYDTRLKNLDALNSFTKPDKRATKGDILARKAFDYAYYGAGVADGYSLDKAYTMFREGIDLINKDGAKEVPGFVLDKFFEISYQRYMADSTAFREQFLKDYMESREACQGMLSLANEATDSVAAKKIVAQYDPTLNRIETLFAQSKAADREQLIAIFGPKIEENKTNLAYLKSALTLLSANNCDDTDIYFKAAEYAYNIEPSYESAIGTAQKYYKDGKVAESVQYYDKALELCPTDQTKAAIALKIANAVSKTGDSAKAFSYLDKAVQYNAKIAGKAHLVRAQILASSKNFSEAISYCTKAAQEDVSISGSANRLKEKIQEVQRKNAEYEKANAEYKAQKAKIEKEENFWKAGGKQ</sequence>
<feature type="coiled-coil region" evidence="2">
    <location>
        <begin position="495"/>
        <end position="532"/>
    </location>
</feature>
<dbReference type="InterPro" id="IPR019734">
    <property type="entry name" value="TPR_rpt"/>
</dbReference>
<dbReference type="SMART" id="SM00028">
    <property type="entry name" value="TPR"/>
    <property type="match status" value="3"/>
</dbReference>
<evidence type="ECO:0000256" key="3">
    <source>
        <dbReference type="SAM" id="Phobius"/>
    </source>
</evidence>
<dbReference type="STRING" id="762982.HMPREF9442_00740"/>
<keyword evidence="3" id="KW-0472">Membrane</keyword>
<keyword evidence="3" id="KW-0812">Transmembrane</keyword>
<dbReference type="SUPFAM" id="SSF48452">
    <property type="entry name" value="TPR-like"/>
    <property type="match status" value="1"/>
</dbReference>
<name>F3QRD9_9BACT</name>
<dbReference type="PROSITE" id="PS50005">
    <property type="entry name" value="TPR"/>
    <property type="match status" value="1"/>
</dbReference>
<keyword evidence="2" id="KW-0175">Coiled coil</keyword>
<dbReference type="eggNOG" id="COG0457">
    <property type="taxonomic scope" value="Bacteria"/>
</dbReference>
<dbReference type="HOGENOM" id="CLU_047119_0_0_10"/>
<dbReference type="Proteomes" id="UP000005546">
    <property type="component" value="Unassembled WGS sequence"/>
</dbReference>
<dbReference type="EMBL" id="AFBR01000021">
    <property type="protein sequence ID" value="EGG56069.1"/>
    <property type="molecule type" value="Genomic_DNA"/>
</dbReference>
<feature type="repeat" description="TPR" evidence="1">
    <location>
        <begin position="386"/>
        <end position="419"/>
    </location>
</feature>
<evidence type="ECO:0000313" key="5">
    <source>
        <dbReference type="Proteomes" id="UP000005546"/>
    </source>
</evidence>
<dbReference type="Pfam" id="PF13432">
    <property type="entry name" value="TPR_16"/>
    <property type="match status" value="1"/>
</dbReference>
<organism evidence="4 5">
    <name type="scientific">Paraprevotella xylaniphila YIT 11841</name>
    <dbReference type="NCBI Taxonomy" id="762982"/>
    <lineage>
        <taxon>Bacteria</taxon>
        <taxon>Pseudomonadati</taxon>
        <taxon>Bacteroidota</taxon>
        <taxon>Bacteroidia</taxon>
        <taxon>Bacteroidales</taxon>
        <taxon>Prevotellaceae</taxon>
        <taxon>Paraprevotella</taxon>
    </lineage>
</organism>
<protein>
    <submittedName>
        <fullName evidence="4">Tetratricopeptide repeat protein</fullName>
    </submittedName>
</protein>
<evidence type="ECO:0000256" key="2">
    <source>
        <dbReference type="SAM" id="Coils"/>
    </source>
</evidence>
<evidence type="ECO:0000256" key="1">
    <source>
        <dbReference type="PROSITE-ProRule" id="PRU00339"/>
    </source>
</evidence>